<keyword evidence="3" id="KW-1185">Reference proteome</keyword>
<feature type="region of interest" description="Disordered" evidence="1">
    <location>
        <begin position="145"/>
        <end position="184"/>
    </location>
</feature>
<dbReference type="InterPro" id="IPR007970">
    <property type="entry name" value="DUF733"/>
</dbReference>
<sequence>MGNYLDKGSHTFDDNHDENVRVDSTEVAEFADRLSLSNSTTSIEVAQEAGESLNFHIFSYKQYMPCKKRQIYKWASAKLALTEELIRTNQLRTIQLQQCSYLEPDTDYLTDDEMDEVSIDKQLCSLEKYRTELVELIGRLSISNRTKSQKRKKGKRLKRRKLLSKCNSSSHSMNTDDSEMSDSSKIGLNRDKIIKRTPLKVKNY</sequence>
<dbReference type="AlphaFoldDB" id="A0A0L0CAH6"/>
<gene>
    <name evidence="2" type="ORF">FF38_06596</name>
</gene>
<organism evidence="2 3">
    <name type="scientific">Lucilia cuprina</name>
    <name type="common">Green bottle fly</name>
    <name type="synonym">Australian sheep blowfly</name>
    <dbReference type="NCBI Taxonomy" id="7375"/>
    <lineage>
        <taxon>Eukaryota</taxon>
        <taxon>Metazoa</taxon>
        <taxon>Ecdysozoa</taxon>
        <taxon>Arthropoda</taxon>
        <taxon>Hexapoda</taxon>
        <taxon>Insecta</taxon>
        <taxon>Pterygota</taxon>
        <taxon>Neoptera</taxon>
        <taxon>Endopterygota</taxon>
        <taxon>Diptera</taxon>
        <taxon>Brachycera</taxon>
        <taxon>Muscomorpha</taxon>
        <taxon>Oestroidea</taxon>
        <taxon>Calliphoridae</taxon>
        <taxon>Luciliinae</taxon>
        <taxon>Lucilia</taxon>
    </lineage>
</organism>
<dbReference type="EMBL" id="JRES01000668">
    <property type="protein sequence ID" value="KNC29403.1"/>
    <property type="molecule type" value="Genomic_DNA"/>
</dbReference>
<accession>A0A0L0CAH6</accession>
<dbReference type="OrthoDB" id="8041167at2759"/>
<feature type="compositionally biased region" description="Polar residues" evidence="1">
    <location>
        <begin position="171"/>
        <end position="184"/>
    </location>
</feature>
<protein>
    <submittedName>
        <fullName evidence="2">Uncharacterized protein</fullName>
    </submittedName>
</protein>
<reference evidence="2 3" key="1">
    <citation type="journal article" date="2015" name="Nat. Commun.">
        <title>Lucilia cuprina genome unlocks parasitic fly biology to underpin future interventions.</title>
        <authorList>
            <person name="Anstead C.A."/>
            <person name="Korhonen P.K."/>
            <person name="Young N.D."/>
            <person name="Hall R.S."/>
            <person name="Jex A.R."/>
            <person name="Murali S.C."/>
            <person name="Hughes D.S."/>
            <person name="Lee S.F."/>
            <person name="Perry T."/>
            <person name="Stroehlein A.J."/>
            <person name="Ansell B.R."/>
            <person name="Breugelmans B."/>
            <person name="Hofmann A."/>
            <person name="Qu J."/>
            <person name="Dugan S."/>
            <person name="Lee S.L."/>
            <person name="Chao H."/>
            <person name="Dinh H."/>
            <person name="Han Y."/>
            <person name="Doddapaneni H.V."/>
            <person name="Worley K.C."/>
            <person name="Muzny D.M."/>
            <person name="Ioannidis P."/>
            <person name="Waterhouse R.M."/>
            <person name="Zdobnov E.M."/>
            <person name="James P.J."/>
            <person name="Bagnall N.H."/>
            <person name="Kotze A.C."/>
            <person name="Gibbs R.A."/>
            <person name="Richards S."/>
            <person name="Batterham P."/>
            <person name="Gasser R.B."/>
        </authorList>
    </citation>
    <scope>NUCLEOTIDE SEQUENCE [LARGE SCALE GENOMIC DNA]</scope>
    <source>
        <strain evidence="2 3">LS</strain>
        <tissue evidence="2">Full body</tissue>
    </source>
</reference>
<evidence type="ECO:0000313" key="3">
    <source>
        <dbReference type="Proteomes" id="UP000037069"/>
    </source>
</evidence>
<evidence type="ECO:0000256" key="1">
    <source>
        <dbReference type="SAM" id="MobiDB-lite"/>
    </source>
</evidence>
<proteinExistence type="predicted"/>
<dbReference type="Proteomes" id="UP000037069">
    <property type="component" value="Unassembled WGS sequence"/>
</dbReference>
<name>A0A0L0CAH6_LUCCU</name>
<comment type="caution">
    <text evidence="2">The sequence shown here is derived from an EMBL/GenBank/DDBJ whole genome shotgun (WGS) entry which is preliminary data.</text>
</comment>
<evidence type="ECO:0000313" key="2">
    <source>
        <dbReference type="EMBL" id="KNC29403.1"/>
    </source>
</evidence>
<feature type="compositionally biased region" description="Basic residues" evidence="1">
    <location>
        <begin position="147"/>
        <end position="163"/>
    </location>
</feature>
<dbReference type="Pfam" id="PF05306">
    <property type="entry name" value="DUF733"/>
    <property type="match status" value="1"/>
</dbReference>